<dbReference type="InterPro" id="IPR019775">
    <property type="entry name" value="WD40_repeat_CS"/>
</dbReference>
<dbReference type="InterPro" id="IPR001680">
    <property type="entry name" value="WD40_rpt"/>
</dbReference>
<name>A0A1U7N9N9_9CYAN</name>
<dbReference type="Gene3D" id="2.130.10.10">
    <property type="entry name" value="YVTN repeat-like/Quinoprotein amine dehydrogenase"/>
    <property type="match status" value="1"/>
</dbReference>
<keyword evidence="4" id="KW-1133">Transmembrane helix</keyword>
<evidence type="ECO:0000313" key="5">
    <source>
        <dbReference type="EMBL" id="OLT62667.1"/>
    </source>
</evidence>
<comment type="caution">
    <text evidence="5">The sequence shown here is derived from an EMBL/GenBank/DDBJ whole genome shotgun (WGS) entry which is preliminary data.</text>
</comment>
<keyword evidence="4" id="KW-0472">Membrane</keyword>
<organism evidence="5 6">
    <name type="scientific">Moorena bouillonii PNG</name>
    <dbReference type="NCBI Taxonomy" id="568701"/>
    <lineage>
        <taxon>Bacteria</taxon>
        <taxon>Bacillati</taxon>
        <taxon>Cyanobacteriota</taxon>
        <taxon>Cyanophyceae</taxon>
        <taxon>Coleofasciculales</taxon>
        <taxon>Coleofasciculaceae</taxon>
        <taxon>Moorena</taxon>
    </lineage>
</organism>
<keyword evidence="6" id="KW-1185">Reference proteome</keyword>
<evidence type="ECO:0000256" key="1">
    <source>
        <dbReference type="ARBA" id="ARBA00022574"/>
    </source>
</evidence>
<dbReference type="PROSITE" id="PS00678">
    <property type="entry name" value="WD_REPEATS_1"/>
    <property type="match status" value="1"/>
</dbReference>
<sequence length="234" mass="25982">MQEERTKEAKARLAEYKKRVRKQKLLIVGVILAFVAGVGTLIYEIEQKRQNKLTNTWAKINSKVATINYLLSEAKESLPENQKNPTMALRLAEAAYKINKKGPQASEVLSRVYHSAIHNRSFFYSANMGHRSAVTSAVFSPDGSRILTASEDTTARLWNLKGELITTLAGHSARVNSAVFSPDGNTIVTTSQDKTAKLWDKEGNLLNTLRGHDCDRNGQCRVNSALFSPDGQVF</sequence>
<dbReference type="PROSITE" id="PS50082">
    <property type="entry name" value="WD_REPEATS_2"/>
    <property type="match status" value="2"/>
</dbReference>
<reference evidence="5 6" key="1">
    <citation type="submission" date="2016-10" db="EMBL/GenBank/DDBJ databases">
        <title>Comparative genomics uncovers the prolific and rare metabolic potential of the cyanobacterial genus Moorea.</title>
        <authorList>
            <person name="Leao T."/>
            <person name="Castelao G."/>
            <person name="Korobeynikov A."/>
            <person name="Monroe E.A."/>
            <person name="Podell S."/>
            <person name="Glukhov E."/>
            <person name="Allen E."/>
            <person name="Gerwick W.H."/>
            <person name="Gerwick L."/>
        </authorList>
    </citation>
    <scope>NUCLEOTIDE SEQUENCE [LARGE SCALE GENOMIC DNA]</scope>
    <source>
        <strain evidence="5 6">PNG5-198</strain>
    </source>
</reference>
<keyword evidence="2" id="KW-0677">Repeat</keyword>
<dbReference type="PROSITE" id="PS50294">
    <property type="entry name" value="WD_REPEATS_REGION"/>
    <property type="match status" value="2"/>
</dbReference>
<keyword evidence="4" id="KW-0812">Transmembrane</keyword>
<dbReference type="AlphaFoldDB" id="A0A1U7N9N9"/>
<dbReference type="PANTHER" id="PTHR19879">
    <property type="entry name" value="TRANSCRIPTION INITIATION FACTOR TFIID"/>
    <property type="match status" value="1"/>
</dbReference>
<evidence type="ECO:0000313" key="6">
    <source>
        <dbReference type="Proteomes" id="UP000186657"/>
    </source>
</evidence>
<evidence type="ECO:0000256" key="3">
    <source>
        <dbReference type="PROSITE-ProRule" id="PRU00221"/>
    </source>
</evidence>
<accession>A0A1U7N9N9</accession>
<evidence type="ECO:0000256" key="4">
    <source>
        <dbReference type="SAM" id="Phobius"/>
    </source>
</evidence>
<proteinExistence type="predicted"/>
<evidence type="ECO:0000256" key="2">
    <source>
        <dbReference type="ARBA" id="ARBA00022737"/>
    </source>
</evidence>
<keyword evidence="1 3" id="KW-0853">WD repeat</keyword>
<dbReference type="PANTHER" id="PTHR19879:SF9">
    <property type="entry name" value="TRANSCRIPTION INITIATION FACTOR TFIID SUBUNIT 5"/>
    <property type="match status" value="1"/>
</dbReference>
<dbReference type="SUPFAM" id="SSF50978">
    <property type="entry name" value="WD40 repeat-like"/>
    <property type="match status" value="1"/>
</dbReference>
<dbReference type="Pfam" id="PF00400">
    <property type="entry name" value="WD40"/>
    <property type="match status" value="2"/>
</dbReference>
<feature type="transmembrane region" description="Helical" evidence="4">
    <location>
        <begin position="25"/>
        <end position="43"/>
    </location>
</feature>
<dbReference type="EMBL" id="MKZS01000001">
    <property type="protein sequence ID" value="OLT62667.1"/>
    <property type="molecule type" value="Genomic_DNA"/>
</dbReference>
<dbReference type="Proteomes" id="UP000186657">
    <property type="component" value="Unassembled WGS sequence"/>
</dbReference>
<feature type="repeat" description="WD" evidence="3">
    <location>
        <begin position="168"/>
        <end position="200"/>
    </location>
</feature>
<feature type="repeat" description="WD" evidence="3">
    <location>
        <begin position="127"/>
        <end position="161"/>
    </location>
</feature>
<gene>
    <name evidence="5" type="ORF">BJP37_30200</name>
</gene>
<dbReference type="InterPro" id="IPR015943">
    <property type="entry name" value="WD40/YVTN_repeat-like_dom_sf"/>
</dbReference>
<dbReference type="InterPro" id="IPR036322">
    <property type="entry name" value="WD40_repeat_dom_sf"/>
</dbReference>
<dbReference type="RefSeq" id="WP_075904932.1">
    <property type="nucleotide sequence ID" value="NZ_MKZS01000001.1"/>
</dbReference>
<dbReference type="SMART" id="SM00320">
    <property type="entry name" value="WD40"/>
    <property type="match status" value="2"/>
</dbReference>
<protein>
    <submittedName>
        <fullName evidence="5">Uncharacterized protein</fullName>
    </submittedName>
</protein>